<keyword evidence="1" id="KW-0677">Repeat</keyword>
<feature type="repeat" description="ANK" evidence="3">
    <location>
        <begin position="134"/>
        <end position="161"/>
    </location>
</feature>
<dbReference type="Pfam" id="PF00023">
    <property type="entry name" value="Ank"/>
    <property type="match status" value="2"/>
</dbReference>
<organism evidence="4 5">
    <name type="scientific">Uliginosibacterium paludis</name>
    <dbReference type="NCBI Taxonomy" id="1615952"/>
    <lineage>
        <taxon>Bacteria</taxon>
        <taxon>Pseudomonadati</taxon>
        <taxon>Pseudomonadota</taxon>
        <taxon>Betaproteobacteria</taxon>
        <taxon>Rhodocyclales</taxon>
        <taxon>Zoogloeaceae</taxon>
        <taxon>Uliginosibacterium</taxon>
    </lineage>
</organism>
<accession>A0ABV2CPP5</accession>
<dbReference type="RefSeq" id="WP_345923180.1">
    <property type="nucleotide sequence ID" value="NZ_JBDIVF010000001.1"/>
</dbReference>
<dbReference type="PROSITE" id="PS50297">
    <property type="entry name" value="ANK_REP_REGION"/>
    <property type="match status" value="6"/>
</dbReference>
<keyword evidence="2 3" id="KW-0040">ANK repeat</keyword>
<dbReference type="Proteomes" id="UP001548590">
    <property type="component" value="Unassembled WGS sequence"/>
</dbReference>
<dbReference type="InterPro" id="IPR036770">
    <property type="entry name" value="Ankyrin_rpt-contain_sf"/>
</dbReference>
<evidence type="ECO:0000256" key="3">
    <source>
        <dbReference type="PROSITE-ProRule" id="PRU00023"/>
    </source>
</evidence>
<protein>
    <submittedName>
        <fullName evidence="4">Ankyrin repeat domain-containing protein</fullName>
    </submittedName>
</protein>
<dbReference type="Pfam" id="PF12796">
    <property type="entry name" value="Ank_2"/>
    <property type="match status" value="1"/>
</dbReference>
<evidence type="ECO:0000256" key="2">
    <source>
        <dbReference type="ARBA" id="ARBA00023043"/>
    </source>
</evidence>
<gene>
    <name evidence="4" type="ORF">ABVT11_08595</name>
</gene>
<dbReference type="SMART" id="SM00248">
    <property type="entry name" value="ANK"/>
    <property type="match status" value="6"/>
</dbReference>
<sequence>MNPPSQTIAAVSPPASALALPAERQVALLMQDEAGFVARGLAMLWRERLSGDLAEEYAEACRLIAAGEAVALASCLRDQPELVEYRSVQDGRQLLHEAACHGTPAVIRVLLEQGAPVDSPSGRLLSGTAGRFDPGASPLLLACEAGRSQLALALMEGGADVCAALPAGRETPLHFAAALGMEGLADALIASGADVDALASAQSYDDQLADYAFNTPLHLAALNNQAELVSLLLKSGAQRDLSGVDARSALHYAAARGSVAALEVLLAAGADPDACEHCTVGNAVTRLSPLHYAALNGHQAAVAMLLCYGADPLRIEAASGEDAIRMAERSEDPGLLAMLGRAAKGEAPEAVFSYLDDQYFSWLPGQYAEMRAFLDHLLSEFPLGQRSLLTLSDWLSEVLGPENRPYLARAYRARQNP</sequence>
<reference evidence="4 5" key="1">
    <citation type="submission" date="2024-07" db="EMBL/GenBank/DDBJ databases">
        <title>Uliginosibacterium paludis KCTC:42655.</title>
        <authorList>
            <person name="Kim M.K."/>
        </authorList>
    </citation>
    <scope>NUCLEOTIDE SEQUENCE [LARGE SCALE GENOMIC DNA]</scope>
    <source>
        <strain evidence="4 5">KCTC 42655</strain>
    </source>
</reference>
<proteinExistence type="predicted"/>
<comment type="caution">
    <text evidence="4">The sequence shown here is derived from an EMBL/GenBank/DDBJ whole genome shotgun (WGS) entry which is preliminary data.</text>
</comment>
<feature type="repeat" description="ANK" evidence="3">
    <location>
        <begin position="212"/>
        <end position="244"/>
    </location>
</feature>
<dbReference type="Gene3D" id="1.25.40.20">
    <property type="entry name" value="Ankyrin repeat-containing domain"/>
    <property type="match status" value="2"/>
</dbReference>
<feature type="repeat" description="ANK" evidence="3">
    <location>
        <begin position="285"/>
        <end position="311"/>
    </location>
</feature>
<keyword evidence="5" id="KW-1185">Reference proteome</keyword>
<evidence type="ECO:0000256" key="1">
    <source>
        <dbReference type="ARBA" id="ARBA00022737"/>
    </source>
</evidence>
<feature type="repeat" description="ANK" evidence="3">
    <location>
        <begin position="90"/>
        <end position="122"/>
    </location>
</feature>
<dbReference type="PROSITE" id="PS50088">
    <property type="entry name" value="ANK_REPEAT"/>
    <property type="match status" value="6"/>
</dbReference>
<evidence type="ECO:0000313" key="5">
    <source>
        <dbReference type="Proteomes" id="UP001548590"/>
    </source>
</evidence>
<evidence type="ECO:0000313" key="4">
    <source>
        <dbReference type="EMBL" id="MET1489883.1"/>
    </source>
</evidence>
<name>A0ABV2CPP5_9RHOO</name>
<dbReference type="EMBL" id="JBEWLZ010000004">
    <property type="protein sequence ID" value="MET1489883.1"/>
    <property type="molecule type" value="Genomic_DNA"/>
</dbReference>
<feature type="repeat" description="ANK" evidence="3">
    <location>
        <begin position="245"/>
        <end position="277"/>
    </location>
</feature>
<dbReference type="PANTHER" id="PTHR24198:SF165">
    <property type="entry name" value="ANKYRIN REPEAT-CONTAINING PROTEIN-RELATED"/>
    <property type="match status" value="1"/>
</dbReference>
<dbReference type="PANTHER" id="PTHR24198">
    <property type="entry name" value="ANKYRIN REPEAT AND PROTEIN KINASE DOMAIN-CONTAINING PROTEIN"/>
    <property type="match status" value="1"/>
</dbReference>
<dbReference type="SUPFAM" id="SSF48403">
    <property type="entry name" value="Ankyrin repeat"/>
    <property type="match status" value="1"/>
</dbReference>
<dbReference type="InterPro" id="IPR002110">
    <property type="entry name" value="Ankyrin_rpt"/>
</dbReference>
<feature type="repeat" description="ANK" evidence="3">
    <location>
        <begin position="168"/>
        <end position="200"/>
    </location>
</feature>